<name>A0A1C3S6L2_9CAUD</name>
<reference evidence="1 2" key="1">
    <citation type="submission" date="2016-07" db="EMBL/GenBank/DDBJ databases">
        <authorList>
            <person name="Millard A."/>
        </authorList>
    </citation>
    <scope>NUCLEOTIDE SEQUENCE [LARGE SCALE GENOMIC DNA]</scope>
</reference>
<gene>
    <name evidence="1" type="ORF">PSLUR01_00230</name>
</gene>
<organism evidence="1 2">
    <name type="scientific">Escherichia phage vB_Eco_slurp01</name>
    <dbReference type="NCBI Taxonomy" id="1874688"/>
    <lineage>
        <taxon>Viruses</taxon>
        <taxon>Duplodnaviria</taxon>
        <taxon>Heunggongvirae</taxon>
        <taxon>Uroviricota</taxon>
        <taxon>Caudoviricetes</taxon>
        <taxon>Asteriusvirus</taxon>
        <taxon>Asteriusvirus PBECO4</taxon>
    </lineage>
</organism>
<accession>A0A1C3S6L2</accession>
<dbReference type="Proteomes" id="UP000279386">
    <property type="component" value="Segment"/>
</dbReference>
<evidence type="ECO:0000313" key="1">
    <source>
        <dbReference type="EMBL" id="SCA80207.1"/>
    </source>
</evidence>
<evidence type="ECO:0000313" key="2">
    <source>
        <dbReference type="Proteomes" id="UP000279386"/>
    </source>
</evidence>
<proteinExistence type="predicted"/>
<sequence length="79" mass="9329">MKMIKLSQAKYKERLVKIAPGLNEIHHGEVIKHGNKMIMKLELKVGAFIGTNYQEYYVDEYIIALKRYIGRKLYLQTKE</sequence>
<protein>
    <submittedName>
        <fullName evidence="1">Uncharacterized protein</fullName>
    </submittedName>
</protein>
<dbReference type="EMBL" id="LT603033">
    <property type="protein sequence ID" value="SCA80207.1"/>
    <property type="molecule type" value="Genomic_DNA"/>
</dbReference>